<gene>
    <name evidence="6" type="ORF">ACFSBL_19610</name>
</gene>
<dbReference type="InterPro" id="IPR036390">
    <property type="entry name" value="WH_DNA-bd_sf"/>
</dbReference>
<sequence length="260" mass="28952">MPPTDSVNRPVKTTEYSIRILEALKSNPGQSLTDLTEEFDIARSTIHRHLLTLEAHDLIARDGDGTFSLGLRLLDFGRRSREYVEFFDVARHHVDRLAETTGEKVWLIAKEGDHSVHLYKAHGDNPLETSAQVGQRRNLHQLAAGKSILAFLPEDELDAILDRRGLEEQTDSTITSEDVLRDELDEIRERGYAFNIGESVTGLNAIGAPIRDEDGYPVGAISISGPAHRVKDSFLTEELPDTLLAALDEIQISLRYGTNS</sequence>
<dbReference type="Pfam" id="PF09339">
    <property type="entry name" value="HTH_IclR"/>
    <property type="match status" value="1"/>
</dbReference>
<keyword evidence="2" id="KW-0238">DNA-binding</keyword>
<organism evidence="6 7">
    <name type="scientific">Haloarchaeobius litoreus</name>
    <dbReference type="NCBI Taxonomy" id="755306"/>
    <lineage>
        <taxon>Archaea</taxon>
        <taxon>Methanobacteriati</taxon>
        <taxon>Methanobacteriota</taxon>
        <taxon>Stenosarchaea group</taxon>
        <taxon>Halobacteria</taxon>
        <taxon>Halobacteriales</taxon>
        <taxon>Halorubellaceae</taxon>
        <taxon>Haloarchaeobius</taxon>
    </lineage>
</organism>
<dbReference type="GO" id="GO:0006355">
    <property type="term" value="P:regulation of DNA-templated transcription"/>
    <property type="evidence" value="ECO:0007669"/>
    <property type="project" value="UniProtKB-ARBA"/>
</dbReference>
<dbReference type="InterPro" id="IPR014757">
    <property type="entry name" value="Tscrpt_reg_IclR_C"/>
</dbReference>
<dbReference type="Gene3D" id="3.30.450.40">
    <property type="match status" value="1"/>
</dbReference>
<keyword evidence="3" id="KW-0804">Transcription</keyword>
<dbReference type="InterPro" id="IPR050707">
    <property type="entry name" value="HTH_MetabolicPath_Reg"/>
</dbReference>
<keyword evidence="7" id="KW-1185">Reference proteome</keyword>
<dbReference type="AlphaFoldDB" id="A0ABD6DS13"/>
<name>A0ABD6DS13_9EURY</name>
<accession>A0ABD6DS13</accession>
<dbReference type="PROSITE" id="PS51078">
    <property type="entry name" value="ICLR_ED"/>
    <property type="match status" value="1"/>
</dbReference>
<dbReference type="PANTHER" id="PTHR30136:SF35">
    <property type="entry name" value="HTH-TYPE TRANSCRIPTIONAL REGULATOR RV1719"/>
    <property type="match status" value="1"/>
</dbReference>
<evidence type="ECO:0000313" key="6">
    <source>
        <dbReference type="EMBL" id="MFD1647903.1"/>
    </source>
</evidence>
<evidence type="ECO:0000256" key="3">
    <source>
        <dbReference type="ARBA" id="ARBA00023163"/>
    </source>
</evidence>
<dbReference type="CDD" id="cd00090">
    <property type="entry name" value="HTH_ARSR"/>
    <property type="match status" value="1"/>
</dbReference>
<dbReference type="Proteomes" id="UP001597034">
    <property type="component" value="Unassembled WGS sequence"/>
</dbReference>
<evidence type="ECO:0000256" key="2">
    <source>
        <dbReference type="ARBA" id="ARBA00023125"/>
    </source>
</evidence>
<dbReference type="InterPro" id="IPR036388">
    <property type="entry name" value="WH-like_DNA-bd_sf"/>
</dbReference>
<comment type="caution">
    <text evidence="6">The sequence shown here is derived from an EMBL/GenBank/DDBJ whole genome shotgun (WGS) entry which is preliminary data.</text>
</comment>
<dbReference type="PANTHER" id="PTHR30136">
    <property type="entry name" value="HELIX-TURN-HELIX TRANSCRIPTIONAL REGULATOR, ICLR FAMILY"/>
    <property type="match status" value="1"/>
</dbReference>
<dbReference type="SUPFAM" id="SSF46785">
    <property type="entry name" value="Winged helix' DNA-binding domain"/>
    <property type="match status" value="1"/>
</dbReference>
<feature type="domain" description="HTH iclR-type" evidence="4">
    <location>
        <begin position="11"/>
        <end position="71"/>
    </location>
</feature>
<protein>
    <submittedName>
        <fullName evidence="6">IclR family transcriptional regulator</fullName>
    </submittedName>
</protein>
<proteinExistence type="predicted"/>
<evidence type="ECO:0000259" key="4">
    <source>
        <dbReference type="PROSITE" id="PS51077"/>
    </source>
</evidence>
<keyword evidence="1" id="KW-0805">Transcription regulation</keyword>
<dbReference type="SUPFAM" id="SSF55781">
    <property type="entry name" value="GAF domain-like"/>
    <property type="match status" value="1"/>
</dbReference>
<evidence type="ECO:0000259" key="5">
    <source>
        <dbReference type="PROSITE" id="PS51078"/>
    </source>
</evidence>
<evidence type="ECO:0000256" key="1">
    <source>
        <dbReference type="ARBA" id="ARBA00023015"/>
    </source>
</evidence>
<dbReference type="InterPro" id="IPR029016">
    <property type="entry name" value="GAF-like_dom_sf"/>
</dbReference>
<dbReference type="InterPro" id="IPR011991">
    <property type="entry name" value="ArsR-like_HTH"/>
</dbReference>
<dbReference type="EMBL" id="JBHUDO010000004">
    <property type="protein sequence ID" value="MFD1647903.1"/>
    <property type="molecule type" value="Genomic_DNA"/>
</dbReference>
<dbReference type="RefSeq" id="WP_256401620.1">
    <property type="nucleotide sequence ID" value="NZ_JANHJR010000004.1"/>
</dbReference>
<evidence type="ECO:0000313" key="7">
    <source>
        <dbReference type="Proteomes" id="UP001597034"/>
    </source>
</evidence>
<dbReference type="Pfam" id="PF01614">
    <property type="entry name" value="IclR_C"/>
    <property type="match status" value="1"/>
</dbReference>
<dbReference type="GO" id="GO:0003677">
    <property type="term" value="F:DNA binding"/>
    <property type="evidence" value="ECO:0007669"/>
    <property type="project" value="UniProtKB-KW"/>
</dbReference>
<dbReference type="SMART" id="SM00346">
    <property type="entry name" value="HTH_ICLR"/>
    <property type="match status" value="1"/>
</dbReference>
<feature type="domain" description="IclR-ED" evidence="5">
    <location>
        <begin position="72"/>
        <end position="256"/>
    </location>
</feature>
<dbReference type="Gene3D" id="1.10.10.10">
    <property type="entry name" value="Winged helix-like DNA-binding domain superfamily/Winged helix DNA-binding domain"/>
    <property type="match status" value="1"/>
</dbReference>
<reference evidence="6 7" key="1">
    <citation type="journal article" date="2019" name="Int. J. Syst. Evol. Microbiol.">
        <title>The Global Catalogue of Microorganisms (GCM) 10K type strain sequencing project: providing services to taxonomists for standard genome sequencing and annotation.</title>
        <authorList>
            <consortium name="The Broad Institute Genomics Platform"/>
            <consortium name="The Broad Institute Genome Sequencing Center for Infectious Disease"/>
            <person name="Wu L."/>
            <person name="Ma J."/>
        </authorList>
    </citation>
    <scope>NUCLEOTIDE SEQUENCE [LARGE SCALE GENOMIC DNA]</scope>
    <source>
        <strain evidence="6 7">CGMCC 1.10390</strain>
    </source>
</reference>
<dbReference type="InterPro" id="IPR005471">
    <property type="entry name" value="Tscrpt_reg_IclR_N"/>
</dbReference>
<dbReference type="PROSITE" id="PS51077">
    <property type="entry name" value="HTH_ICLR"/>
    <property type="match status" value="1"/>
</dbReference>